<protein>
    <submittedName>
        <fullName evidence="2">DUF6814 family protein</fullName>
    </submittedName>
</protein>
<dbReference type="Proteomes" id="UP001595907">
    <property type="component" value="Unassembled WGS sequence"/>
</dbReference>
<feature type="transmembrane region" description="Helical" evidence="1">
    <location>
        <begin position="7"/>
        <end position="29"/>
    </location>
</feature>
<evidence type="ECO:0000256" key="1">
    <source>
        <dbReference type="SAM" id="Phobius"/>
    </source>
</evidence>
<name>A0ABV8QSV6_9BACT</name>
<comment type="caution">
    <text evidence="2">The sequence shown here is derived from an EMBL/GenBank/DDBJ whole genome shotgun (WGS) entry which is preliminary data.</text>
</comment>
<dbReference type="Pfam" id="PF20664">
    <property type="entry name" value="DUF6814"/>
    <property type="match status" value="1"/>
</dbReference>
<keyword evidence="1" id="KW-1133">Transmembrane helix</keyword>
<reference evidence="3" key="1">
    <citation type="journal article" date="2019" name="Int. J. Syst. Evol. Microbiol.">
        <title>The Global Catalogue of Microorganisms (GCM) 10K type strain sequencing project: providing services to taxonomists for standard genome sequencing and annotation.</title>
        <authorList>
            <consortium name="The Broad Institute Genomics Platform"/>
            <consortium name="The Broad Institute Genome Sequencing Center for Infectious Disease"/>
            <person name="Wu L."/>
            <person name="Ma J."/>
        </authorList>
    </citation>
    <scope>NUCLEOTIDE SEQUENCE [LARGE SCALE GENOMIC DNA]</scope>
    <source>
        <strain evidence="3">CECT 8289</strain>
    </source>
</reference>
<keyword evidence="3" id="KW-1185">Reference proteome</keyword>
<gene>
    <name evidence="2" type="ORF">ACFOWM_10280</name>
</gene>
<accession>A0ABV8QSV6</accession>
<proteinExistence type="predicted"/>
<organism evidence="2 3">
    <name type="scientific">Ferruginibacter yonginensis</name>
    <dbReference type="NCBI Taxonomy" id="1310416"/>
    <lineage>
        <taxon>Bacteria</taxon>
        <taxon>Pseudomonadati</taxon>
        <taxon>Bacteroidota</taxon>
        <taxon>Chitinophagia</taxon>
        <taxon>Chitinophagales</taxon>
        <taxon>Chitinophagaceae</taxon>
        <taxon>Ferruginibacter</taxon>
    </lineage>
</organism>
<dbReference type="InterPro" id="IPR049211">
    <property type="entry name" value="DUF6814"/>
</dbReference>
<keyword evidence="1" id="KW-0812">Transmembrane</keyword>
<sequence length="77" mass="8288">MDAIKKIAGILWIAIGVYAGYILIVTQAIPKFQSDKPEDLIPAIIYAFVLTPIIVGGLVTFGVYALQGLYKSDETSA</sequence>
<dbReference type="RefSeq" id="WP_379709595.1">
    <property type="nucleotide sequence ID" value="NZ_JBHSCZ010000002.1"/>
</dbReference>
<evidence type="ECO:0000313" key="3">
    <source>
        <dbReference type="Proteomes" id="UP001595907"/>
    </source>
</evidence>
<evidence type="ECO:0000313" key="2">
    <source>
        <dbReference type="EMBL" id="MFC4263266.1"/>
    </source>
</evidence>
<feature type="transmembrane region" description="Helical" evidence="1">
    <location>
        <begin position="41"/>
        <end position="66"/>
    </location>
</feature>
<keyword evidence="1" id="KW-0472">Membrane</keyword>
<dbReference type="EMBL" id="JBHSCZ010000002">
    <property type="protein sequence ID" value="MFC4263266.1"/>
    <property type="molecule type" value="Genomic_DNA"/>
</dbReference>